<name>A0ABW1ZVR9_9GAMM</name>
<evidence type="ECO:0000259" key="1">
    <source>
        <dbReference type="PROSITE" id="PS50925"/>
    </source>
</evidence>
<comment type="caution">
    <text evidence="2">The sequence shown here is derived from an EMBL/GenBank/DDBJ whole genome shotgun (WGS) entry which is preliminary data.</text>
</comment>
<gene>
    <name evidence="2" type="ORF">ACFQDL_03645</name>
</gene>
<proteinExistence type="predicted"/>
<dbReference type="RefSeq" id="WP_379907861.1">
    <property type="nucleotide sequence ID" value="NZ_JBHSWE010000001.1"/>
</dbReference>
<protein>
    <submittedName>
        <fullName evidence="2">BLUF domain-containing protein</fullName>
    </submittedName>
</protein>
<sequence length="142" mass="16171">MELIRCVYSSAANNPAMGETELESLLNISRRNNAELGITGMLLFHKGSFFQILEGERAKVEALYSKIELDDRHRRLTKIVVEPIVQRDFSHWSMGYPKVTAAELARIPGLNDFFSEGSSFLQLEEGRVKKLLAAFRDGRWHS</sequence>
<dbReference type="SMART" id="SM01034">
    <property type="entry name" value="BLUF"/>
    <property type="match status" value="1"/>
</dbReference>
<dbReference type="InterPro" id="IPR036046">
    <property type="entry name" value="Acylphosphatase-like_dom_sf"/>
</dbReference>
<dbReference type="InterPro" id="IPR007024">
    <property type="entry name" value="BLUF_domain"/>
</dbReference>
<dbReference type="Gene3D" id="3.30.70.100">
    <property type="match status" value="1"/>
</dbReference>
<dbReference type="Pfam" id="PF04940">
    <property type="entry name" value="BLUF"/>
    <property type="match status" value="1"/>
</dbReference>
<reference evidence="3" key="1">
    <citation type="journal article" date="2019" name="Int. J. Syst. Evol. Microbiol.">
        <title>The Global Catalogue of Microorganisms (GCM) 10K type strain sequencing project: providing services to taxonomists for standard genome sequencing and annotation.</title>
        <authorList>
            <consortium name="The Broad Institute Genomics Platform"/>
            <consortium name="The Broad Institute Genome Sequencing Center for Infectious Disease"/>
            <person name="Wu L."/>
            <person name="Ma J."/>
        </authorList>
    </citation>
    <scope>NUCLEOTIDE SEQUENCE [LARGE SCALE GENOMIC DNA]</scope>
    <source>
        <strain evidence="3">NBRC 111756</strain>
    </source>
</reference>
<feature type="domain" description="BLUF" evidence="1">
    <location>
        <begin position="3"/>
        <end position="95"/>
    </location>
</feature>
<evidence type="ECO:0000313" key="3">
    <source>
        <dbReference type="Proteomes" id="UP001596422"/>
    </source>
</evidence>
<accession>A0ABW1ZVR9</accession>
<organism evidence="2 3">
    <name type="scientific">Marinobacterium aestuariivivens</name>
    <dbReference type="NCBI Taxonomy" id="1698799"/>
    <lineage>
        <taxon>Bacteria</taxon>
        <taxon>Pseudomonadati</taxon>
        <taxon>Pseudomonadota</taxon>
        <taxon>Gammaproteobacteria</taxon>
        <taxon>Oceanospirillales</taxon>
        <taxon>Oceanospirillaceae</taxon>
        <taxon>Marinobacterium</taxon>
    </lineage>
</organism>
<evidence type="ECO:0000313" key="2">
    <source>
        <dbReference type="EMBL" id="MFC6669292.1"/>
    </source>
</evidence>
<keyword evidence="3" id="KW-1185">Reference proteome</keyword>
<dbReference type="PROSITE" id="PS50925">
    <property type="entry name" value="BLUF"/>
    <property type="match status" value="1"/>
</dbReference>
<dbReference type="EMBL" id="JBHSWE010000001">
    <property type="protein sequence ID" value="MFC6669292.1"/>
    <property type="molecule type" value="Genomic_DNA"/>
</dbReference>
<dbReference type="Proteomes" id="UP001596422">
    <property type="component" value="Unassembled WGS sequence"/>
</dbReference>
<dbReference type="SUPFAM" id="SSF54975">
    <property type="entry name" value="Acylphosphatase/BLUF domain-like"/>
    <property type="match status" value="1"/>
</dbReference>